<comment type="caution">
    <text evidence="5">The sequence shown here is derived from an EMBL/GenBank/DDBJ whole genome shotgun (WGS) entry which is preliminary data.</text>
</comment>
<dbReference type="EMBL" id="DSRP01000689">
    <property type="protein sequence ID" value="HGG93244.1"/>
    <property type="molecule type" value="Genomic_DNA"/>
</dbReference>
<evidence type="ECO:0000256" key="2">
    <source>
        <dbReference type="ARBA" id="ARBA00010742"/>
    </source>
</evidence>
<organism evidence="5">
    <name type="scientific">Fundidesulfovibrio putealis</name>
    <dbReference type="NCBI Taxonomy" id="270496"/>
    <lineage>
        <taxon>Bacteria</taxon>
        <taxon>Pseudomonadati</taxon>
        <taxon>Thermodesulfobacteriota</taxon>
        <taxon>Desulfovibrionia</taxon>
        <taxon>Desulfovibrionales</taxon>
        <taxon>Desulfovibrionaceae</taxon>
        <taxon>Fundidesulfovibrio</taxon>
    </lineage>
</organism>
<evidence type="ECO:0000256" key="1">
    <source>
        <dbReference type="ARBA" id="ARBA00004418"/>
    </source>
</evidence>
<dbReference type="PANTHER" id="PTHR30024">
    <property type="entry name" value="ALIPHATIC SULFONATES-BINDING PROTEIN-RELATED"/>
    <property type="match status" value="1"/>
</dbReference>
<accession>A0A7C4EIZ2</accession>
<keyword evidence="3 4" id="KW-0732">Signal</keyword>
<comment type="similarity">
    <text evidence="2">Belongs to the bacterial solute-binding protein SsuA/TauA family.</text>
</comment>
<proteinExistence type="inferred from homology"/>
<dbReference type="Gene3D" id="3.40.190.10">
    <property type="entry name" value="Periplasmic binding protein-like II"/>
    <property type="match status" value="1"/>
</dbReference>
<dbReference type="SUPFAM" id="SSF53850">
    <property type="entry name" value="Periplasmic binding protein-like II"/>
    <property type="match status" value="1"/>
</dbReference>
<dbReference type="PANTHER" id="PTHR30024:SF47">
    <property type="entry name" value="TAURINE-BINDING PERIPLASMIC PROTEIN"/>
    <property type="match status" value="1"/>
</dbReference>
<evidence type="ECO:0000313" key="5">
    <source>
        <dbReference type="EMBL" id="HGG93244.1"/>
    </source>
</evidence>
<evidence type="ECO:0000256" key="4">
    <source>
        <dbReference type="SAM" id="SignalP"/>
    </source>
</evidence>
<feature type="signal peptide" evidence="4">
    <location>
        <begin position="1"/>
        <end position="24"/>
    </location>
</feature>
<protein>
    <submittedName>
        <fullName evidence="5">Nitrate ABC transporter substrate-binding protein</fullName>
    </submittedName>
</protein>
<dbReference type="AlphaFoldDB" id="A0A7C4EIZ2"/>
<sequence>MRFCRRLFGLLALLMVVAATQAQAEKFVVGYQPYDTISYQAIINSELGLWKKYVPQGTEIEFQGALQGTVVANNMLADKAHIGYMSVMPATILCSKPEQAVVKMVATAGMSEGTRCSLVLVRKDAPQFKSNEELARWLDGKVIAAPKGSASDQYLLKFFEKYKVKPAEYLNQSIEVIGTNFRIGKLDAASLWEPTLSRIATDVGEGVARIAADGRACDNPDLGIVVMRKDFMEKYPDVAKGYLRSELEAQRYLLDPKNWSSVIDMVAKHATGVPKKVLWYSIYGQVPSDSKEPVREWKSFYFNEREKQNIAEVAPFLQKDKRIKDLPPAGTVDDAMARQVFKEAGYTPVSDKITLGVINGAPASACPFKD</sequence>
<dbReference type="GO" id="GO:0042597">
    <property type="term" value="C:periplasmic space"/>
    <property type="evidence" value="ECO:0007669"/>
    <property type="project" value="UniProtKB-SubCell"/>
</dbReference>
<evidence type="ECO:0000256" key="3">
    <source>
        <dbReference type="ARBA" id="ARBA00022729"/>
    </source>
</evidence>
<comment type="subcellular location">
    <subcellularLocation>
        <location evidence="1">Periplasm</location>
    </subcellularLocation>
</comment>
<gene>
    <name evidence="5" type="ORF">ENR59_09890</name>
</gene>
<reference evidence="5" key="1">
    <citation type="journal article" date="2020" name="mSystems">
        <title>Genome- and Community-Level Interaction Insights into Carbon Utilization and Element Cycling Functions of Hydrothermarchaeota in Hydrothermal Sediment.</title>
        <authorList>
            <person name="Zhou Z."/>
            <person name="Liu Y."/>
            <person name="Xu W."/>
            <person name="Pan J."/>
            <person name="Luo Z.H."/>
            <person name="Li M."/>
        </authorList>
    </citation>
    <scope>NUCLEOTIDE SEQUENCE [LARGE SCALE GENOMIC DNA]</scope>
    <source>
        <strain evidence="5">SpSt-413</strain>
    </source>
</reference>
<feature type="chain" id="PRO_5028393919" evidence="4">
    <location>
        <begin position="25"/>
        <end position="370"/>
    </location>
</feature>
<dbReference type="GO" id="GO:0042918">
    <property type="term" value="P:alkanesulfonate transmembrane transport"/>
    <property type="evidence" value="ECO:0007669"/>
    <property type="project" value="TreeGrafter"/>
</dbReference>
<dbReference type="Pfam" id="PF13379">
    <property type="entry name" value="NMT1_2"/>
    <property type="match status" value="1"/>
</dbReference>
<name>A0A7C4EIZ2_9BACT</name>